<reference evidence="1 2" key="1">
    <citation type="submission" date="2013-02" db="EMBL/GenBank/DDBJ databases">
        <title>The Genome Sequence of Lactobacillus catenaformis F0143.</title>
        <authorList>
            <consortium name="The Broad Institute Genome Sequencing Platform"/>
            <person name="Earl A."/>
            <person name="Ward D."/>
            <person name="Feldgarden M."/>
            <person name="Gevers D."/>
            <person name="Izard J."/>
            <person name="Blanton J.M."/>
            <person name="Mathney J."/>
            <person name="Dewhirst F.E."/>
            <person name="Young S.K."/>
            <person name="Zeng Q."/>
            <person name="Gargeya S."/>
            <person name="Fitzgerald M."/>
            <person name="Haas B."/>
            <person name="Abouelleil A."/>
            <person name="Alvarado L."/>
            <person name="Arachchi H.M."/>
            <person name="Berlin A."/>
            <person name="Chapman S.B."/>
            <person name="Gearin G."/>
            <person name="Goldberg J."/>
            <person name="Griggs A."/>
            <person name="Gujja S."/>
            <person name="Hansen M."/>
            <person name="Heiman D."/>
            <person name="Howarth C."/>
            <person name="Larimer J."/>
            <person name="Lui A."/>
            <person name="MacDonald P.J.P."/>
            <person name="McCowen C."/>
            <person name="Montmayeur A."/>
            <person name="Murphy C."/>
            <person name="Neiman D."/>
            <person name="Pearson M."/>
            <person name="Priest M."/>
            <person name="Roberts A."/>
            <person name="Saif S."/>
            <person name="Shea T."/>
            <person name="Sisk P."/>
            <person name="Stolte C."/>
            <person name="Sykes S."/>
            <person name="Wortman J."/>
            <person name="Nusbaum C."/>
            <person name="Birren B."/>
        </authorList>
    </citation>
    <scope>NUCLEOTIDE SEQUENCE [LARGE SCALE GENOMIC DNA]</scope>
    <source>
        <strain evidence="1 2">OT 569</strain>
    </source>
</reference>
<keyword evidence="2" id="KW-1185">Reference proteome</keyword>
<dbReference type="EMBL" id="AGEJ01000024">
    <property type="protein sequence ID" value="EMD16194.1"/>
    <property type="molecule type" value="Genomic_DNA"/>
</dbReference>
<dbReference type="OrthoDB" id="2663440at2"/>
<accession>M2PKT7</accession>
<name>M2PKT7_9FIRM</name>
<evidence type="ECO:0000313" key="2">
    <source>
        <dbReference type="Proteomes" id="UP000011758"/>
    </source>
</evidence>
<dbReference type="BioCyc" id="ECAT999415-HMP:GTTI-1652-MONOMER"/>
<dbReference type="AlphaFoldDB" id="M2PKT7"/>
<proteinExistence type="predicted"/>
<protein>
    <submittedName>
        <fullName evidence="1">Uncharacterized protein</fullName>
    </submittedName>
</protein>
<dbReference type="Proteomes" id="UP000011758">
    <property type="component" value="Unassembled WGS sequence"/>
</dbReference>
<evidence type="ECO:0000313" key="1">
    <source>
        <dbReference type="EMBL" id="EMD16194.1"/>
    </source>
</evidence>
<sequence>MFFSVCSVSATDPIAKLIIFSTLEDNHSWIVIENLTNSKLRIGNYNIGGKRSVSLGTWGNIKQHKGIWYNLEAHLQYKANNNGQSSAFSSHVSAGKGLTSKDTKSLNTCLFSINRWSYIDNCSYFAKSIWNSVAKTKLSGGNIVDTPSGLAKSIKSKLSYYTTNRKLDAKNKDYVYYHTSKGKTSYPDFEFINGSSSSSFGSNKVRSRKENSNGELHINKNYYTSFN</sequence>
<dbReference type="RefSeq" id="WP_004803853.1">
    <property type="nucleotide sequence ID" value="NZ_KB446649.1"/>
</dbReference>
<organism evidence="1 2">
    <name type="scientific">Eggerthia catenaformis OT 569 = DSM 20559</name>
    <dbReference type="NCBI Taxonomy" id="999415"/>
    <lineage>
        <taxon>Bacteria</taxon>
        <taxon>Bacillati</taxon>
        <taxon>Bacillota</taxon>
        <taxon>Erysipelotrichia</taxon>
        <taxon>Erysipelotrichales</taxon>
        <taxon>Coprobacillaceae</taxon>
        <taxon>Eggerthia</taxon>
    </lineage>
</organism>
<comment type="caution">
    <text evidence="1">The sequence shown here is derived from an EMBL/GenBank/DDBJ whole genome shotgun (WGS) entry which is preliminary data.</text>
</comment>
<gene>
    <name evidence="1" type="ORF">HMPREF9943_01597</name>
</gene>
<dbReference type="eggNOG" id="ENOG5033MA0">
    <property type="taxonomic scope" value="Bacteria"/>
</dbReference>